<evidence type="ECO:0000313" key="2">
    <source>
        <dbReference type="Proteomes" id="UP000075583"/>
    </source>
</evidence>
<gene>
    <name evidence="1" type="ORF">MB14_11260</name>
</gene>
<name>A0A150WXZ1_ROSEK</name>
<keyword evidence="2" id="KW-1185">Reference proteome</keyword>
<protein>
    <submittedName>
        <fullName evidence="1">Uncharacterized protein</fullName>
    </submittedName>
</protein>
<dbReference type="EMBL" id="LQZQ01000051">
    <property type="protein sequence ID" value="KYG71347.1"/>
    <property type="molecule type" value="Genomic_DNA"/>
</dbReference>
<dbReference type="Proteomes" id="UP000075583">
    <property type="component" value="Unassembled WGS sequence"/>
</dbReference>
<sequence length="64" mass="7470">MGNVRELQFFGRERWGNWLRGHWSMDNGHFVMTMLGVRSLGNWGHLCQGFGAQRNWLICGLFSL</sequence>
<dbReference type="STRING" id="279360.MB14_11260"/>
<dbReference type="AlphaFoldDB" id="A0A150WXZ1"/>
<accession>A0A150WXZ1</accession>
<proteinExistence type="predicted"/>
<evidence type="ECO:0000313" key="1">
    <source>
        <dbReference type="EMBL" id="KYG71347.1"/>
    </source>
</evidence>
<organism evidence="1 2">
    <name type="scientific">Roseivirga ehrenbergii (strain DSM 102268 / JCM 13514 / KCTC 12282 / NCIMB 14502 / KMM 6017)</name>
    <dbReference type="NCBI Taxonomy" id="279360"/>
    <lineage>
        <taxon>Bacteria</taxon>
        <taxon>Pseudomonadati</taxon>
        <taxon>Bacteroidota</taxon>
        <taxon>Cytophagia</taxon>
        <taxon>Cytophagales</taxon>
        <taxon>Roseivirgaceae</taxon>
        <taxon>Roseivirga</taxon>
    </lineage>
</organism>
<comment type="caution">
    <text evidence="1">The sequence shown here is derived from an EMBL/GenBank/DDBJ whole genome shotgun (WGS) entry which is preliminary data.</text>
</comment>
<reference evidence="1" key="1">
    <citation type="submission" date="2016-01" db="EMBL/GenBank/DDBJ databases">
        <title>Genome sequencing of Roseivirga ehrenbergii KMM 6017.</title>
        <authorList>
            <person name="Selvaratnam C."/>
            <person name="Thevarajoo S."/>
            <person name="Goh K.M."/>
            <person name="Ee R."/>
            <person name="Chan K.-G."/>
            <person name="Chong C.S."/>
        </authorList>
    </citation>
    <scope>NUCLEOTIDE SEQUENCE [LARGE SCALE GENOMIC DNA]</scope>
    <source>
        <strain evidence="1">KMM 6017</strain>
    </source>
</reference>